<evidence type="ECO:0000256" key="5">
    <source>
        <dbReference type="ARBA" id="ARBA00023136"/>
    </source>
</evidence>
<keyword evidence="8" id="KW-1185">Reference proteome</keyword>
<organism evidence="7 8">
    <name type="scientific">Ophiobolus disseminans</name>
    <dbReference type="NCBI Taxonomy" id="1469910"/>
    <lineage>
        <taxon>Eukaryota</taxon>
        <taxon>Fungi</taxon>
        <taxon>Dikarya</taxon>
        <taxon>Ascomycota</taxon>
        <taxon>Pezizomycotina</taxon>
        <taxon>Dothideomycetes</taxon>
        <taxon>Pleosporomycetidae</taxon>
        <taxon>Pleosporales</taxon>
        <taxon>Pleosporineae</taxon>
        <taxon>Phaeosphaeriaceae</taxon>
        <taxon>Ophiobolus</taxon>
    </lineage>
</organism>
<evidence type="ECO:0000256" key="6">
    <source>
        <dbReference type="SAM" id="Phobius"/>
    </source>
</evidence>
<dbReference type="Pfam" id="PF06140">
    <property type="entry name" value="Ifi-6-16"/>
    <property type="match status" value="1"/>
</dbReference>
<dbReference type="EMBL" id="MU006222">
    <property type="protein sequence ID" value="KAF2828655.1"/>
    <property type="molecule type" value="Genomic_DNA"/>
</dbReference>
<accession>A0A6A7A7S5</accession>
<reference evidence="7" key="1">
    <citation type="journal article" date="2020" name="Stud. Mycol.">
        <title>101 Dothideomycetes genomes: a test case for predicting lifestyles and emergence of pathogens.</title>
        <authorList>
            <person name="Haridas S."/>
            <person name="Albert R."/>
            <person name="Binder M."/>
            <person name="Bloem J."/>
            <person name="Labutti K."/>
            <person name="Salamov A."/>
            <person name="Andreopoulos B."/>
            <person name="Baker S."/>
            <person name="Barry K."/>
            <person name="Bills G."/>
            <person name="Bluhm B."/>
            <person name="Cannon C."/>
            <person name="Castanera R."/>
            <person name="Culley D."/>
            <person name="Daum C."/>
            <person name="Ezra D."/>
            <person name="Gonzalez J."/>
            <person name="Henrissat B."/>
            <person name="Kuo A."/>
            <person name="Liang C."/>
            <person name="Lipzen A."/>
            <person name="Lutzoni F."/>
            <person name="Magnuson J."/>
            <person name="Mondo S."/>
            <person name="Nolan M."/>
            <person name="Ohm R."/>
            <person name="Pangilinan J."/>
            <person name="Park H.-J."/>
            <person name="Ramirez L."/>
            <person name="Alfaro M."/>
            <person name="Sun H."/>
            <person name="Tritt A."/>
            <person name="Yoshinaga Y."/>
            <person name="Zwiers L.-H."/>
            <person name="Turgeon B."/>
            <person name="Goodwin S."/>
            <person name="Spatafora J."/>
            <person name="Crous P."/>
            <person name="Grigoriev I."/>
        </authorList>
    </citation>
    <scope>NUCLEOTIDE SEQUENCE</scope>
    <source>
        <strain evidence="7">CBS 113818</strain>
    </source>
</reference>
<keyword evidence="3 6" id="KW-0812">Transmembrane</keyword>
<evidence type="ECO:0000313" key="7">
    <source>
        <dbReference type="EMBL" id="KAF2828655.1"/>
    </source>
</evidence>
<feature type="non-terminal residue" evidence="7">
    <location>
        <position position="195"/>
    </location>
</feature>
<evidence type="ECO:0000256" key="3">
    <source>
        <dbReference type="ARBA" id="ARBA00022692"/>
    </source>
</evidence>
<dbReference type="InterPro" id="IPR009311">
    <property type="entry name" value="IFI6/IFI27-like"/>
</dbReference>
<dbReference type="Gene3D" id="6.10.110.10">
    <property type="match status" value="1"/>
</dbReference>
<feature type="transmembrane region" description="Helical" evidence="6">
    <location>
        <begin position="165"/>
        <end position="185"/>
    </location>
</feature>
<sequence length="195" mass="20560">NPFNAVYKVVIDKANLILGQARDACADAVATCKKLGFVGIAKAAGRWIEMHPWETAAIVVLLVSLVITPVILSAMGFTSVGIAAGTSAAIIHAGIGNVVAGSAFAIAQSAMMGGYGVFIFGILLAITTTGIGAFAMLKRRWAKRGRNQLALVPYSPGIASKDLGFARQAGYTLALGLLFVIASGVKRWRRWRQNR</sequence>
<evidence type="ECO:0000256" key="1">
    <source>
        <dbReference type="ARBA" id="ARBA00004141"/>
    </source>
</evidence>
<dbReference type="GO" id="GO:0016020">
    <property type="term" value="C:membrane"/>
    <property type="evidence" value="ECO:0007669"/>
    <property type="project" value="UniProtKB-SubCell"/>
</dbReference>
<dbReference type="OrthoDB" id="440424at2759"/>
<protein>
    <submittedName>
        <fullName evidence="7">Uncharacterized protein</fullName>
    </submittedName>
</protein>
<keyword evidence="4 6" id="KW-1133">Transmembrane helix</keyword>
<name>A0A6A7A7S5_9PLEO</name>
<feature type="transmembrane region" description="Helical" evidence="6">
    <location>
        <begin position="56"/>
        <end position="77"/>
    </location>
</feature>
<dbReference type="PANTHER" id="PTHR16932:SF18">
    <property type="entry name" value="INTERFERON, ALPHA-INDUCIBLE PROTEIN 27-LIKE 2"/>
    <property type="match status" value="1"/>
</dbReference>
<feature type="transmembrane region" description="Helical" evidence="6">
    <location>
        <begin position="89"/>
        <end position="107"/>
    </location>
</feature>
<proteinExistence type="inferred from homology"/>
<comment type="similarity">
    <text evidence="2">Belongs to the IFI6/IFI27 family.</text>
</comment>
<dbReference type="Proteomes" id="UP000799424">
    <property type="component" value="Unassembled WGS sequence"/>
</dbReference>
<dbReference type="PANTHER" id="PTHR16932">
    <property type="entry name" value="INTERFERON ALPHA-INDUCIBLE PROTEIN 27"/>
    <property type="match status" value="1"/>
</dbReference>
<comment type="subcellular location">
    <subcellularLocation>
        <location evidence="1">Membrane</location>
        <topology evidence="1">Multi-pass membrane protein</topology>
    </subcellularLocation>
</comment>
<feature type="transmembrane region" description="Helical" evidence="6">
    <location>
        <begin position="114"/>
        <end position="137"/>
    </location>
</feature>
<keyword evidence="5 6" id="KW-0472">Membrane</keyword>
<dbReference type="InterPro" id="IPR038213">
    <property type="entry name" value="IFI6/IFI27-like_sf"/>
</dbReference>
<evidence type="ECO:0000256" key="4">
    <source>
        <dbReference type="ARBA" id="ARBA00022989"/>
    </source>
</evidence>
<dbReference type="AlphaFoldDB" id="A0A6A7A7S5"/>
<evidence type="ECO:0000313" key="8">
    <source>
        <dbReference type="Proteomes" id="UP000799424"/>
    </source>
</evidence>
<feature type="non-terminal residue" evidence="7">
    <location>
        <position position="1"/>
    </location>
</feature>
<evidence type="ECO:0000256" key="2">
    <source>
        <dbReference type="ARBA" id="ARBA00007262"/>
    </source>
</evidence>
<gene>
    <name evidence="7" type="ORF">CC86DRAFT_269002</name>
</gene>